<comment type="similarity">
    <text evidence="2">Belongs to the major facilitator superfamily. Metabolite:H+ Symporter (MHS) family (TC 2.A.1.6) family.</text>
</comment>
<keyword evidence="6" id="KW-1133">Transmembrane helix</keyword>
<name>A0A9X8ZZ86_BACCE</name>
<feature type="non-terminal residue" evidence="7">
    <location>
        <position position="91"/>
    </location>
</feature>
<dbReference type="Proteomes" id="UP000308444">
    <property type="component" value="Unassembled WGS sequence"/>
</dbReference>
<feature type="transmembrane region" description="Helical" evidence="6">
    <location>
        <begin position="40"/>
        <end position="58"/>
    </location>
</feature>
<dbReference type="PANTHER" id="PTHR43528:SF1">
    <property type="entry name" value="ALPHA-KETOGLUTARATE PERMEASE"/>
    <property type="match status" value="1"/>
</dbReference>
<keyword evidence="6" id="KW-0472">Membrane</keyword>
<protein>
    <submittedName>
        <fullName evidence="7">MFS transporter</fullName>
    </submittedName>
</protein>
<dbReference type="AlphaFoldDB" id="A0A9X8ZZ86"/>
<organism evidence="7 8">
    <name type="scientific">Bacillus cereus</name>
    <dbReference type="NCBI Taxonomy" id="1396"/>
    <lineage>
        <taxon>Bacteria</taxon>
        <taxon>Bacillati</taxon>
        <taxon>Bacillota</taxon>
        <taxon>Bacilli</taxon>
        <taxon>Bacillales</taxon>
        <taxon>Bacillaceae</taxon>
        <taxon>Bacillus</taxon>
        <taxon>Bacillus cereus group</taxon>
    </lineage>
</organism>
<dbReference type="InterPro" id="IPR051084">
    <property type="entry name" value="H+-coupled_symporters"/>
</dbReference>
<keyword evidence="5" id="KW-0769">Symport</keyword>
<evidence type="ECO:0000256" key="4">
    <source>
        <dbReference type="ARBA" id="ARBA00022475"/>
    </source>
</evidence>
<evidence type="ECO:0000256" key="3">
    <source>
        <dbReference type="ARBA" id="ARBA00022448"/>
    </source>
</evidence>
<dbReference type="SUPFAM" id="SSF103473">
    <property type="entry name" value="MFS general substrate transporter"/>
    <property type="match status" value="1"/>
</dbReference>
<reference evidence="7 8" key="1">
    <citation type="journal article" date="2019" name="Environ. Microbiol.">
        <title>An active ?-lactamase is a part of an orchestrated cell wall stress resistance network of Bacillus subtilis and related rhizosphere species.</title>
        <authorList>
            <person name="Bucher T."/>
            <person name="Keren-Paz A."/>
            <person name="Hausser J."/>
            <person name="Olender T."/>
            <person name="Cytryn E."/>
            <person name="Kolodkin-Gal I."/>
        </authorList>
    </citation>
    <scope>NUCLEOTIDE SEQUENCE [LARGE SCALE GENOMIC DNA]</scope>
    <source>
        <strain evidence="7 8">I32</strain>
    </source>
</reference>
<dbReference type="PANTHER" id="PTHR43528">
    <property type="entry name" value="ALPHA-KETOGLUTARATE PERMEASE"/>
    <property type="match status" value="1"/>
</dbReference>
<comment type="caution">
    <text evidence="7">The sequence shown here is derived from an EMBL/GenBank/DDBJ whole genome shotgun (WGS) entry which is preliminary data.</text>
</comment>
<evidence type="ECO:0000256" key="6">
    <source>
        <dbReference type="SAM" id="Phobius"/>
    </source>
</evidence>
<evidence type="ECO:0000256" key="1">
    <source>
        <dbReference type="ARBA" id="ARBA00004651"/>
    </source>
</evidence>
<dbReference type="GO" id="GO:0015293">
    <property type="term" value="F:symporter activity"/>
    <property type="evidence" value="ECO:0007669"/>
    <property type="project" value="UniProtKB-KW"/>
</dbReference>
<evidence type="ECO:0000256" key="5">
    <source>
        <dbReference type="ARBA" id="ARBA00022847"/>
    </source>
</evidence>
<dbReference type="Gene3D" id="1.20.1250.20">
    <property type="entry name" value="MFS general substrate transporter like domains"/>
    <property type="match status" value="1"/>
</dbReference>
<dbReference type="InterPro" id="IPR036259">
    <property type="entry name" value="MFS_trans_sf"/>
</dbReference>
<accession>A0A9X8ZZ86</accession>
<evidence type="ECO:0000256" key="2">
    <source>
        <dbReference type="ARBA" id="ARBA00008240"/>
    </source>
</evidence>
<gene>
    <name evidence="7" type="ORF">FC695_43480</name>
</gene>
<keyword evidence="6" id="KW-0812">Transmembrane</keyword>
<dbReference type="GO" id="GO:0005886">
    <property type="term" value="C:plasma membrane"/>
    <property type="evidence" value="ECO:0007669"/>
    <property type="project" value="UniProtKB-SubCell"/>
</dbReference>
<keyword evidence="4" id="KW-1003">Cell membrane</keyword>
<keyword evidence="3" id="KW-0813">Transport</keyword>
<evidence type="ECO:0000313" key="8">
    <source>
        <dbReference type="Proteomes" id="UP000308444"/>
    </source>
</evidence>
<evidence type="ECO:0000313" key="7">
    <source>
        <dbReference type="EMBL" id="TKI80685.1"/>
    </source>
</evidence>
<dbReference type="EMBL" id="SZOH01005167">
    <property type="protein sequence ID" value="TKI80685.1"/>
    <property type="molecule type" value="Genomic_DNA"/>
</dbReference>
<proteinExistence type="inferred from homology"/>
<sequence>MQQNNDLNFEPQDVNIVNPKQARKAVIATGIGNAMEWFDFGLYAYLAVILSQLFFSGVDNSGLQLVLTFGTFAAAFLVRPIGGVFFGRIGD</sequence>
<comment type="subcellular location">
    <subcellularLocation>
        <location evidence="1">Cell membrane</location>
        <topology evidence="1">Multi-pass membrane protein</topology>
    </subcellularLocation>
</comment>
<feature type="transmembrane region" description="Helical" evidence="6">
    <location>
        <begin position="65"/>
        <end position="86"/>
    </location>
</feature>